<reference evidence="4" key="1">
    <citation type="submission" date="2020-05" db="EMBL/GenBank/DDBJ databases">
        <authorList>
            <person name="Chiriac C."/>
            <person name="Salcher M."/>
            <person name="Ghai R."/>
            <person name="Kavagutti S V."/>
        </authorList>
    </citation>
    <scope>NUCLEOTIDE SEQUENCE</scope>
</reference>
<accession>A0A6J7D758</accession>
<protein>
    <submittedName>
        <fullName evidence="4">Unannotated protein</fullName>
    </submittedName>
</protein>
<dbReference type="SUPFAM" id="SSF53335">
    <property type="entry name" value="S-adenosyl-L-methionine-dependent methyltransferases"/>
    <property type="match status" value="1"/>
</dbReference>
<dbReference type="InterPro" id="IPR050447">
    <property type="entry name" value="Erg6_SMT_methyltransf"/>
</dbReference>
<feature type="domain" description="Methyltransferase type 11" evidence="2">
    <location>
        <begin position="18"/>
        <end position="121"/>
    </location>
</feature>
<dbReference type="EMBL" id="CAFABE010000024">
    <property type="protein sequence ID" value="CAB4825152.1"/>
    <property type="molecule type" value="Genomic_DNA"/>
</dbReference>
<evidence type="ECO:0000259" key="2">
    <source>
        <dbReference type="Pfam" id="PF08241"/>
    </source>
</evidence>
<proteinExistence type="predicted"/>
<gene>
    <name evidence="3" type="ORF">UFOPK3164_00698</name>
    <name evidence="4" type="ORF">UFOPK3427_00493</name>
    <name evidence="5" type="ORF">UFOPK4112_00724</name>
</gene>
<organism evidence="4">
    <name type="scientific">freshwater metagenome</name>
    <dbReference type="NCBI Taxonomy" id="449393"/>
    <lineage>
        <taxon>unclassified sequences</taxon>
        <taxon>metagenomes</taxon>
        <taxon>ecological metagenomes</taxon>
    </lineage>
</organism>
<evidence type="ECO:0000313" key="5">
    <source>
        <dbReference type="EMBL" id="CAB5017926.1"/>
    </source>
</evidence>
<dbReference type="Pfam" id="PF08241">
    <property type="entry name" value="Methyltransf_11"/>
    <property type="match status" value="1"/>
</dbReference>
<evidence type="ECO:0000313" key="4">
    <source>
        <dbReference type="EMBL" id="CAB4866041.1"/>
    </source>
</evidence>
<sequence length="246" mass="26873">MLTANYDTLGVKPGDLVLDLGCGFGRHAYEFARRGASIVALDAGADEVFQVRNTFGAMAEAGEIESTSGVAAVQGDALHLPFPDGTFDRVICSEVLEHIPDDEAAMAELSRVLSPNGTMAITVPRFGPELVNWALSEEYYDVPGGHVRLYRRSILFDRLRAAGLEPFASHHAHGLHSPYWWLKCAVGPTNDENRAVKAYHKLLVWDIVKGPRTTRVAEKILAPVMGKSFVVYLRKAPQTSKVEVAA</sequence>
<dbReference type="AlphaFoldDB" id="A0A6J7D758"/>
<dbReference type="InterPro" id="IPR013216">
    <property type="entry name" value="Methyltransf_11"/>
</dbReference>
<dbReference type="InterPro" id="IPR029063">
    <property type="entry name" value="SAM-dependent_MTases_sf"/>
</dbReference>
<dbReference type="EMBL" id="CAFBLT010000001">
    <property type="protein sequence ID" value="CAB4866041.1"/>
    <property type="molecule type" value="Genomic_DNA"/>
</dbReference>
<evidence type="ECO:0000313" key="3">
    <source>
        <dbReference type="EMBL" id="CAB4825152.1"/>
    </source>
</evidence>
<name>A0A6J7D758_9ZZZZ</name>
<dbReference type="GO" id="GO:0008757">
    <property type="term" value="F:S-adenosylmethionine-dependent methyltransferase activity"/>
    <property type="evidence" value="ECO:0007669"/>
    <property type="project" value="InterPro"/>
</dbReference>
<dbReference type="PANTHER" id="PTHR44068">
    <property type="entry name" value="ZGC:194242"/>
    <property type="match status" value="1"/>
</dbReference>
<keyword evidence="1" id="KW-0808">Transferase</keyword>
<dbReference type="PANTHER" id="PTHR44068:SF11">
    <property type="entry name" value="GERANYL DIPHOSPHATE 2-C-METHYLTRANSFERASE"/>
    <property type="match status" value="1"/>
</dbReference>
<dbReference type="Gene3D" id="3.40.50.150">
    <property type="entry name" value="Vaccinia Virus protein VP39"/>
    <property type="match status" value="1"/>
</dbReference>
<evidence type="ECO:0000256" key="1">
    <source>
        <dbReference type="ARBA" id="ARBA00022679"/>
    </source>
</evidence>
<dbReference type="EMBL" id="CAFBPM010000005">
    <property type="protein sequence ID" value="CAB5017926.1"/>
    <property type="molecule type" value="Genomic_DNA"/>
</dbReference>
<dbReference type="CDD" id="cd02440">
    <property type="entry name" value="AdoMet_MTases"/>
    <property type="match status" value="1"/>
</dbReference>